<dbReference type="Proteomes" id="UP000017590">
    <property type="component" value="Chromosome"/>
</dbReference>
<reference evidence="3" key="1">
    <citation type="journal article" date="2014" name="Biotechnol. Biofuels">
        <title>Comparison of single-molecule sequencing and hybrid approaches for finishing the genome of Clostridium autoethanogenum and analysis of CRISPR systems in industrial relevant Clostridia.</title>
        <authorList>
            <person name="Brown S.D."/>
            <person name="Nagaraju S."/>
            <person name="Utturkar S."/>
            <person name="De Tissera S."/>
            <person name="Segovia S."/>
            <person name="Mitchell W."/>
            <person name="Land M.L."/>
            <person name="Dassanayake A."/>
            <person name="Kopke M."/>
        </authorList>
    </citation>
    <scope>NUCLEOTIDE SEQUENCE [LARGE SCALE GENOMIC DNA]</scope>
    <source>
        <strain evidence="3">DSM 10061</strain>
    </source>
</reference>
<organism evidence="2 3">
    <name type="scientific">Clostridium autoethanogenum DSM 10061</name>
    <dbReference type="NCBI Taxonomy" id="1341692"/>
    <lineage>
        <taxon>Bacteria</taxon>
        <taxon>Bacillati</taxon>
        <taxon>Bacillota</taxon>
        <taxon>Clostridia</taxon>
        <taxon>Eubacteriales</taxon>
        <taxon>Clostridiaceae</taxon>
        <taxon>Clostridium</taxon>
    </lineage>
</organism>
<keyword evidence="1" id="KW-0472">Membrane</keyword>
<dbReference type="EMBL" id="CP006763">
    <property type="protein sequence ID" value="AGY75863.1"/>
    <property type="molecule type" value="Genomic_DNA"/>
</dbReference>
<keyword evidence="1" id="KW-0812">Transmembrane</keyword>
<feature type="transmembrane region" description="Helical" evidence="1">
    <location>
        <begin position="21"/>
        <end position="41"/>
    </location>
</feature>
<evidence type="ECO:0000256" key="1">
    <source>
        <dbReference type="SAM" id="Phobius"/>
    </source>
</evidence>
<accession>A0ABM5NU86</accession>
<evidence type="ECO:0000313" key="3">
    <source>
        <dbReference type="Proteomes" id="UP000017590"/>
    </source>
</evidence>
<sequence length="339" mass="39545">MNIRKSLKGKLIALHKWNQKRWLIVSLIMSTASIWFSLILTFCGQDLNLISVSGNKRTLTWPGSILTFIVILFSLVVVLAQRCYEYEELNNNKDKMGLQVLQTISTSTNEICDCKYATLLEQIYGIKNNKIKVPQIVSKPKEQLKQIIKCLNESLCKTLSYGDYKINSNEMYVCLHYNFPEESKEWYLAESVYAERSISTTELLNDNSTFKQILDFRQDLIFWNSKEDAKKHNKYIEDEEDQFDENHNLKGSIACYKIQIIFHSTTYINAIISFATYSKRFVNKKNKNAINTVKYNIKENILSVFKKRINIELCLLYLMKLNQIEQKGEIKKTNLSVAK</sequence>
<keyword evidence="1" id="KW-1133">Transmembrane helix</keyword>
<evidence type="ECO:0000313" key="2">
    <source>
        <dbReference type="EMBL" id="AGY75863.1"/>
    </source>
</evidence>
<name>A0ABM5NU86_9CLOT</name>
<protein>
    <submittedName>
        <fullName evidence="2">Uncharacterized protein</fullName>
    </submittedName>
</protein>
<gene>
    <name evidence="2" type="ORF">CAETHG_1642</name>
</gene>
<dbReference type="RefSeq" id="WP_023162367.1">
    <property type="nucleotide sequence ID" value="NC_022592.1"/>
</dbReference>
<feature type="transmembrane region" description="Helical" evidence="1">
    <location>
        <begin position="61"/>
        <end position="80"/>
    </location>
</feature>
<proteinExistence type="predicted"/>
<keyword evidence="3" id="KW-1185">Reference proteome</keyword>